<sequence length="66" mass="7479">MKRLLLLFLIVISAALCAKTGLFLSIYPVLSLNNYTVHDREYQPDFDDLRSYFSYPAFASAGVELS</sequence>
<evidence type="ECO:0000313" key="1">
    <source>
        <dbReference type="EMBL" id="KUK66831.1"/>
    </source>
</evidence>
<dbReference type="Proteomes" id="UP000054260">
    <property type="component" value="Unassembled WGS sequence"/>
</dbReference>
<proteinExistence type="predicted"/>
<reference evidence="2" key="1">
    <citation type="journal article" date="2015" name="MBio">
        <title>Genome-Resolved Metagenomic Analysis Reveals Roles for Candidate Phyla and Other Microbial Community Members in Biogeochemical Transformations in Oil Reservoirs.</title>
        <authorList>
            <person name="Hu P."/>
            <person name="Tom L."/>
            <person name="Singh A."/>
            <person name="Thomas B.C."/>
            <person name="Baker B.J."/>
            <person name="Piceno Y.M."/>
            <person name="Andersen G.L."/>
            <person name="Banfield J.F."/>
        </authorList>
    </citation>
    <scope>NUCLEOTIDE SEQUENCE [LARGE SCALE GENOMIC DNA]</scope>
</reference>
<organism evidence="1 2">
    <name type="scientific">Mesotoga infera</name>
    <dbReference type="NCBI Taxonomy" id="1236046"/>
    <lineage>
        <taxon>Bacteria</taxon>
        <taxon>Thermotogati</taxon>
        <taxon>Thermotogota</taxon>
        <taxon>Thermotogae</taxon>
        <taxon>Kosmotogales</taxon>
        <taxon>Kosmotogaceae</taxon>
        <taxon>Mesotoga</taxon>
    </lineage>
</organism>
<dbReference type="AlphaFoldDB" id="A0A101GY77"/>
<gene>
    <name evidence="1" type="ORF">XD86_1032</name>
</gene>
<comment type="caution">
    <text evidence="1">The sequence shown here is derived from an EMBL/GenBank/DDBJ whole genome shotgun (WGS) entry which is preliminary data.</text>
</comment>
<protein>
    <submittedName>
        <fullName evidence="1">Uncharacterized protein</fullName>
    </submittedName>
</protein>
<accession>A0A101GY77</accession>
<name>A0A101GY77_9BACT</name>
<dbReference type="EMBL" id="LGGH01000163">
    <property type="protein sequence ID" value="KUK66831.1"/>
    <property type="molecule type" value="Genomic_DNA"/>
</dbReference>
<feature type="non-terminal residue" evidence="1">
    <location>
        <position position="66"/>
    </location>
</feature>
<evidence type="ECO:0000313" key="2">
    <source>
        <dbReference type="Proteomes" id="UP000054260"/>
    </source>
</evidence>